<dbReference type="RefSeq" id="WP_165484980.1">
    <property type="nucleotide sequence ID" value="NZ_SIXH01000612.1"/>
</dbReference>
<dbReference type="Pfam" id="PF12705">
    <property type="entry name" value="PDDEXK_1"/>
    <property type="match status" value="1"/>
</dbReference>
<keyword evidence="2 5" id="KW-0347">Helicase</keyword>
<evidence type="ECO:0000256" key="2">
    <source>
        <dbReference type="ARBA" id="ARBA00022806"/>
    </source>
</evidence>
<evidence type="ECO:0000313" key="6">
    <source>
        <dbReference type="Proteomes" id="UP000292452"/>
    </source>
</evidence>
<comment type="caution">
    <text evidence="5">The sequence shown here is derived from an EMBL/GenBank/DDBJ whole genome shotgun (WGS) entry which is preliminary data.</text>
</comment>
<keyword evidence="3" id="KW-0234">DNA repair</keyword>
<feature type="non-terminal residue" evidence="5">
    <location>
        <position position="1"/>
    </location>
</feature>
<evidence type="ECO:0000256" key="3">
    <source>
        <dbReference type="ARBA" id="ARBA00023204"/>
    </source>
</evidence>
<evidence type="ECO:0000256" key="1">
    <source>
        <dbReference type="ARBA" id="ARBA00022763"/>
    </source>
</evidence>
<evidence type="ECO:0000259" key="4">
    <source>
        <dbReference type="Pfam" id="PF12705"/>
    </source>
</evidence>
<proteinExistence type="predicted"/>
<keyword evidence="6" id="KW-1185">Reference proteome</keyword>
<dbReference type="GO" id="GO:0004386">
    <property type="term" value="F:helicase activity"/>
    <property type="evidence" value="ECO:0007669"/>
    <property type="project" value="UniProtKB-KW"/>
</dbReference>
<dbReference type="InterPro" id="IPR038726">
    <property type="entry name" value="PDDEXK_AddAB-type"/>
</dbReference>
<keyword evidence="1" id="KW-0227">DNA damage</keyword>
<dbReference type="GO" id="GO:0006281">
    <property type="term" value="P:DNA repair"/>
    <property type="evidence" value="ECO:0007669"/>
    <property type="project" value="UniProtKB-KW"/>
</dbReference>
<dbReference type="EMBL" id="SIXH01000612">
    <property type="protein sequence ID" value="TBO55030.1"/>
    <property type="molecule type" value="Genomic_DNA"/>
</dbReference>
<reference evidence="5 6" key="1">
    <citation type="submission" date="2019-02" db="EMBL/GenBank/DDBJ databases">
        <title>Draft Genome Sequence of Streptomyces sp. AM-2504, identified by 16S rRNA comparative analysis as a Streptomyces Kasugaensis strain.</title>
        <authorList>
            <person name="Napolioni V."/>
            <person name="Giuliodori A.M."/>
            <person name="Spurio R."/>
            <person name="Fabbretti A."/>
        </authorList>
    </citation>
    <scope>NUCLEOTIDE SEQUENCE [LARGE SCALE GENOMIC DNA]</scope>
    <source>
        <strain evidence="5 6">AM-2504</strain>
    </source>
</reference>
<dbReference type="AlphaFoldDB" id="A0A4Q9HLV4"/>
<organism evidence="5 6">
    <name type="scientific">Streptomyces kasugaensis</name>
    <dbReference type="NCBI Taxonomy" id="1946"/>
    <lineage>
        <taxon>Bacteria</taxon>
        <taxon>Bacillati</taxon>
        <taxon>Actinomycetota</taxon>
        <taxon>Actinomycetes</taxon>
        <taxon>Kitasatosporales</taxon>
        <taxon>Streptomycetaceae</taxon>
        <taxon>Streptomyces</taxon>
    </lineage>
</organism>
<dbReference type="Proteomes" id="UP000292452">
    <property type="component" value="Unassembled WGS sequence"/>
</dbReference>
<gene>
    <name evidence="5" type="ORF">EYS09_35410</name>
</gene>
<accession>A0A4Q9HLV4</accession>
<keyword evidence="2 5" id="KW-0067">ATP-binding</keyword>
<feature type="domain" description="PD-(D/E)XK endonuclease-like" evidence="4">
    <location>
        <begin position="10"/>
        <end position="59"/>
    </location>
</feature>
<protein>
    <submittedName>
        <fullName evidence="5">ATP-dependent DNA helicase</fullName>
    </submittedName>
</protein>
<evidence type="ECO:0000313" key="5">
    <source>
        <dbReference type="EMBL" id="TBO55030.1"/>
    </source>
</evidence>
<keyword evidence="2 5" id="KW-0547">Nucleotide-binding</keyword>
<sequence>DAVYRDHGPDGDHFEIIDWKTGRTGTADPLQLAIYRLAWAERHGLPPSAVGAAFLYVRSGEVVRPTRLPGRAGLERILLGETADGTPSDGPIGSVV</sequence>
<name>A0A4Q9HLV4_STRKA</name>
<keyword evidence="2 5" id="KW-0378">Hydrolase</keyword>